<protein>
    <recommendedName>
        <fullName evidence="5">Lipoprotein</fullName>
    </recommendedName>
</protein>
<dbReference type="Proteomes" id="UP000051445">
    <property type="component" value="Unassembled WGS sequence"/>
</dbReference>
<feature type="region of interest" description="Disordered" evidence="1">
    <location>
        <begin position="26"/>
        <end position="58"/>
    </location>
</feature>
<reference evidence="3 4" key="1">
    <citation type="journal article" date="2015" name="Genome Announc.">
        <title>Expanding the biotechnology potential of lactobacilli through comparative genomics of 213 strains and associated genera.</title>
        <authorList>
            <person name="Sun Z."/>
            <person name="Harris H.M."/>
            <person name="McCann A."/>
            <person name="Guo C."/>
            <person name="Argimon S."/>
            <person name="Zhang W."/>
            <person name="Yang X."/>
            <person name="Jeffery I.B."/>
            <person name="Cooney J.C."/>
            <person name="Kagawa T.F."/>
            <person name="Liu W."/>
            <person name="Song Y."/>
            <person name="Salvetti E."/>
            <person name="Wrobel A."/>
            <person name="Rasinkangas P."/>
            <person name="Parkhill J."/>
            <person name="Rea M.C."/>
            <person name="O'Sullivan O."/>
            <person name="Ritari J."/>
            <person name="Douillard F.P."/>
            <person name="Paul Ross R."/>
            <person name="Yang R."/>
            <person name="Briner A.E."/>
            <person name="Felis G.E."/>
            <person name="de Vos W.M."/>
            <person name="Barrangou R."/>
            <person name="Klaenhammer T.R."/>
            <person name="Caufield P.W."/>
            <person name="Cui Y."/>
            <person name="Zhang H."/>
            <person name="O'Toole P.W."/>
        </authorList>
    </citation>
    <scope>NUCLEOTIDE SEQUENCE [LARGE SCALE GENOMIC DNA]</scope>
    <source>
        <strain evidence="3 4">DSM 13145</strain>
    </source>
</reference>
<evidence type="ECO:0008006" key="5">
    <source>
        <dbReference type="Google" id="ProtNLM"/>
    </source>
</evidence>
<evidence type="ECO:0000313" key="4">
    <source>
        <dbReference type="Proteomes" id="UP000051445"/>
    </source>
</evidence>
<evidence type="ECO:0000313" key="3">
    <source>
        <dbReference type="EMBL" id="KRL25988.1"/>
    </source>
</evidence>
<evidence type="ECO:0000256" key="2">
    <source>
        <dbReference type="SAM" id="SignalP"/>
    </source>
</evidence>
<keyword evidence="2" id="KW-0732">Signal</keyword>
<dbReference type="RefSeq" id="WP_057752443.1">
    <property type="nucleotide sequence ID" value="NZ_AZER01000025.1"/>
</dbReference>
<organism evidence="3 4">
    <name type="scientific">Limosilactobacillus frumenti DSM 13145</name>
    <dbReference type="NCBI Taxonomy" id="1423746"/>
    <lineage>
        <taxon>Bacteria</taxon>
        <taxon>Bacillati</taxon>
        <taxon>Bacillota</taxon>
        <taxon>Bacilli</taxon>
        <taxon>Lactobacillales</taxon>
        <taxon>Lactobacillaceae</taxon>
        <taxon>Limosilactobacillus</taxon>
    </lineage>
</organism>
<keyword evidence="4" id="KW-1185">Reference proteome</keyword>
<gene>
    <name evidence="3" type="ORF">FD27_GL001374</name>
</gene>
<proteinExistence type="predicted"/>
<dbReference type="STRING" id="1423746.FD27_GL001374"/>
<evidence type="ECO:0000256" key="1">
    <source>
        <dbReference type="SAM" id="MobiDB-lite"/>
    </source>
</evidence>
<sequence length="187" mass="19225">MKHQQILALGLLPLTAICLTACGNNSKSSSTSSSSNSAIQRSASNSTSSSSNNDASVSQLQPKQVAAAVLTAGAKDNGAWSNLKDSATNGDGNLQVTVISSDGPKVTQAGTGTFYMFTLGDQTGGMINGYTMSPDGKTIYLYSEGTHDSAERTVLPFKTISASQVIQIAHSGSINDIADNAKITADN</sequence>
<name>A0A0R1P6D2_9LACO</name>
<accession>A0A0R1P6D2</accession>
<dbReference type="AlphaFoldDB" id="A0A0R1P6D2"/>
<dbReference type="PATRIC" id="fig|1423746.3.peg.1403"/>
<feature type="chain" id="PRO_5039396060" description="Lipoprotein" evidence="2">
    <location>
        <begin position="24"/>
        <end position="187"/>
    </location>
</feature>
<comment type="caution">
    <text evidence="3">The sequence shown here is derived from an EMBL/GenBank/DDBJ whole genome shotgun (WGS) entry which is preliminary data.</text>
</comment>
<dbReference type="EMBL" id="AZER01000025">
    <property type="protein sequence ID" value="KRL25988.1"/>
    <property type="molecule type" value="Genomic_DNA"/>
</dbReference>
<dbReference type="OrthoDB" id="9982916at2"/>
<feature type="signal peptide" evidence="2">
    <location>
        <begin position="1"/>
        <end position="23"/>
    </location>
</feature>